<dbReference type="AlphaFoldDB" id="A0AA97PKM7"/>
<sequence>MPKRRILRISGSNPRITALKFALFPGSSPLKSNTRVYQVSARTILCLAYPSLTTLPQPLDRPTGYAGTLEYPG</sequence>
<reference evidence="1" key="1">
    <citation type="journal article" date="2012" name="PLoS Genet.">
        <title>Comparative analysis of the genomes of two field isolates of the rice blast fungus Magnaporthe oryzae.</title>
        <authorList>
            <person name="Xue M."/>
            <person name="Yang J."/>
            <person name="Li Z."/>
            <person name="Hu S."/>
            <person name="Yao N."/>
            <person name="Dean R.A."/>
            <person name="Zhao W."/>
            <person name="Shen M."/>
            <person name="Zhang H."/>
            <person name="Li C."/>
            <person name="Liu L."/>
            <person name="Cao L."/>
            <person name="Xu X."/>
            <person name="Xing Y."/>
            <person name="Hsiang T."/>
            <person name="Zhang Z."/>
            <person name="Xu J.R."/>
            <person name="Peng Y.L."/>
        </authorList>
    </citation>
    <scope>NUCLEOTIDE SEQUENCE</scope>
    <source>
        <strain evidence="1">Y34</strain>
    </source>
</reference>
<dbReference type="Proteomes" id="UP000011086">
    <property type="component" value="Unassembled WGS sequence"/>
</dbReference>
<gene>
    <name evidence="1" type="ORF">OOU_Y34scaffold00552g117</name>
</gene>
<proteinExistence type="predicted"/>
<organism evidence="1">
    <name type="scientific">Pyricularia oryzae (strain Y34)</name>
    <name type="common">Rice blast fungus</name>
    <name type="synonym">Magnaporthe oryzae</name>
    <dbReference type="NCBI Taxonomy" id="1143189"/>
    <lineage>
        <taxon>Eukaryota</taxon>
        <taxon>Fungi</taxon>
        <taxon>Dikarya</taxon>
        <taxon>Ascomycota</taxon>
        <taxon>Pezizomycotina</taxon>
        <taxon>Sordariomycetes</taxon>
        <taxon>Sordariomycetidae</taxon>
        <taxon>Magnaporthales</taxon>
        <taxon>Pyriculariaceae</taxon>
        <taxon>Pyricularia</taxon>
    </lineage>
</organism>
<accession>A0AA97PKM7</accession>
<evidence type="ECO:0000313" key="1">
    <source>
        <dbReference type="EMBL" id="ELQ38162.1"/>
    </source>
</evidence>
<name>A0AA97PKM7_PYRO3</name>
<dbReference type="EMBL" id="JH793052">
    <property type="protein sequence ID" value="ELQ38162.1"/>
    <property type="molecule type" value="Genomic_DNA"/>
</dbReference>
<protein>
    <submittedName>
        <fullName evidence="1">Uncharacterized protein</fullName>
    </submittedName>
</protein>